<evidence type="ECO:0000256" key="2">
    <source>
        <dbReference type="ARBA" id="ARBA00005770"/>
    </source>
</evidence>
<comment type="similarity">
    <text evidence="2 10">Belongs to the Mediator complex subunit 21 family.</text>
</comment>
<evidence type="ECO:0000256" key="6">
    <source>
        <dbReference type="ARBA" id="ARBA00023159"/>
    </source>
</evidence>
<evidence type="ECO:0000313" key="13">
    <source>
        <dbReference type="Proteomes" id="UP001590951"/>
    </source>
</evidence>
<reference evidence="12 13" key="1">
    <citation type="submission" date="2024-09" db="EMBL/GenBank/DDBJ databases">
        <title>Rethinking Asexuality: The Enigmatic Case of Functional Sexual Genes in Lepraria (Stereocaulaceae).</title>
        <authorList>
            <person name="Doellman M."/>
            <person name="Sun Y."/>
            <person name="Barcenas-Pena A."/>
            <person name="Lumbsch H.T."/>
            <person name="Grewe F."/>
        </authorList>
    </citation>
    <scope>NUCLEOTIDE SEQUENCE [LARGE SCALE GENOMIC DNA]</scope>
    <source>
        <strain evidence="12 13">Grewe 0041</strain>
    </source>
</reference>
<feature type="region of interest" description="Disordered" evidence="11">
    <location>
        <begin position="124"/>
        <end position="152"/>
    </location>
</feature>
<dbReference type="InterPro" id="IPR037212">
    <property type="entry name" value="Med7/Med21-like"/>
</dbReference>
<evidence type="ECO:0000256" key="10">
    <source>
        <dbReference type="RuleBase" id="RU366036"/>
    </source>
</evidence>
<proteinExistence type="inferred from homology"/>
<evidence type="ECO:0000256" key="4">
    <source>
        <dbReference type="ARBA" id="ARBA00019691"/>
    </source>
</evidence>
<dbReference type="InterPro" id="IPR021384">
    <property type="entry name" value="Mediator_Med21"/>
</dbReference>
<dbReference type="EMBL" id="JBHFEH010000008">
    <property type="protein sequence ID" value="KAL2056334.1"/>
    <property type="molecule type" value="Genomic_DNA"/>
</dbReference>
<keyword evidence="8 10" id="KW-0539">Nucleus</keyword>
<feature type="compositionally biased region" description="Gly residues" evidence="11">
    <location>
        <begin position="143"/>
        <end position="152"/>
    </location>
</feature>
<comment type="subunit">
    <text evidence="3 10">Component of the Mediator complex.</text>
</comment>
<evidence type="ECO:0000256" key="8">
    <source>
        <dbReference type="ARBA" id="ARBA00023242"/>
    </source>
</evidence>
<organism evidence="12 13">
    <name type="scientific">Lepraria finkii</name>
    <dbReference type="NCBI Taxonomy" id="1340010"/>
    <lineage>
        <taxon>Eukaryota</taxon>
        <taxon>Fungi</taxon>
        <taxon>Dikarya</taxon>
        <taxon>Ascomycota</taxon>
        <taxon>Pezizomycotina</taxon>
        <taxon>Lecanoromycetes</taxon>
        <taxon>OSLEUM clade</taxon>
        <taxon>Lecanoromycetidae</taxon>
        <taxon>Lecanorales</taxon>
        <taxon>Lecanorineae</taxon>
        <taxon>Stereocaulaceae</taxon>
        <taxon>Lepraria</taxon>
    </lineage>
</organism>
<comment type="caution">
    <text evidence="12">The sequence shown here is derived from an EMBL/GenBank/DDBJ whole genome shotgun (WGS) entry which is preliminary data.</text>
</comment>
<evidence type="ECO:0000256" key="11">
    <source>
        <dbReference type="SAM" id="MobiDB-lite"/>
    </source>
</evidence>
<evidence type="ECO:0000256" key="3">
    <source>
        <dbReference type="ARBA" id="ARBA00011837"/>
    </source>
</evidence>
<dbReference type="Gene3D" id="6.10.280.10">
    <property type="entry name" value="Mediator complex, subunit Med21"/>
    <property type="match status" value="1"/>
</dbReference>
<dbReference type="Pfam" id="PF11221">
    <property type="entry name" value="Med21"/>
    <property type="match status" value="1"/>
</dbReference>
<feature type="compositionally biased region" description="Basic and acidic residues" evidence="11">
    <location>
        <begin position="131"/>
        <end position="142"/>
    </location>
</feature>
<evidence type="ECO:0000256" key="1">
    <source>
        <dbReference type="ARBA" id="ARBA00004123"/>
    </source>
</evidence>
<evidence type="ECO:0000313" key="12">
    <source>
        <dbReference type="EMBL" id="KAL2056334.1"/>
    </source>
</evidence>
<feature type="compositionally biased region" description="Low complexity" evidence="11">
    <location>
        <begin position="55"/>
        <end position="74"/>
    </location>
</feature>
<name>A0ABR4BET7_9LECA</name>
<sequence length="152" mass="16017">MASSSFGQSRKKNFGSLTLATQFYASIRYISLHHNASGLPAPATTSSTSGGANGQTSRPNSTTNTTLTATQQSQAVVESPTPPPSPEQRPDTPTTFAAAQKELAHDLILKTRQIEYLIGMLPGIGEGQESQEERIRKLDGELRGGAGGEESG</sequence>
<protein>
    <recommendedName>
        <fullName evidence="4 10">Mediator of RNA polymerase II transcription subunit 21</fullName>
    </recommendedName>
</protein>
<dbReference type="PANTHER" id="PTHR13381:SF0">
    <property type="entry name" value="MEDIATOR OF RNA POLYMERASE II TRANSCRIPTION SUBUNIT 21"/>
    <property type="match status" value="1"/>
</dbReference>
<gene>
    <name evidence="12" type="ORF">ABVK25_003357</name>
</gene>
<comment type="function">
    <text evidence="9 10">Component of the Mediator complex, a coactivator involved in the regulated transcription of nearly all RNA polymerase II-dependent genes. Mediator functions as a bridge to convey information from gene-specific regulatory proteins to the basal RNA polymerase II transcription machinery. Mediator is recruited to promoters by direct interactions with regulatory proteins and serves as a scaffold for the assembly of a functional preinitiation complex with RNA polymerase II and the general transcription factors.</text>
</comment>
<evidence type="ECO:0000256" key="7">
    <source>
        <dbReference type="ARBA" id="ARBA00023163"/>
    </source>
</evidence>
<dbReference type="SUPFAM" id="SSF140718">
    <property type="entry name" value="Mediator hinge subcomplex-like"/>
    <property type="match status" value="1"/>
</dbReference>
<keyword evidence="7 10" id="KW-0804">Transcription</keyword>
<evidence type="ECO:0000256" key="9">
    <source>
        <dbReference type="ARBA" id="ARBA00025687"/>
    </source>
</evidence>
<keyword evidence="13" id="KW-1185">Reference proteome</keyword>
<keyword evidence="5 10" id="KW-0805">Transcription regulation</keyword>
<comment type="subcellular location">
    <subcellularLocation>
        <location evidence="1 10">Nucleus</location>
    </subcellularLocation>
</comment>
<dbReference type="Proteomes" id="UP001590951">
    <property type="component" value="Unassembled WGS sequence"/>
</dbReference>
<keyword evidence="6 10" id="KW-0010">Activator</keyword>
<feature type="region of interest" description="Disordered" evidence="11">
    <location>
        <begin position="37"/>
        <end position="95"/>
    </location>
</feature>
<evidence type="ECO:0000256" key="5">
    <source>
        <dbReference type="ARBA" id="ARBA00023015"/>
    </source>
</evidence>
<accession>A0ABR4BET7</accession>
<dbReference type="PANTHER" id="PTHR13381">
    <property type="entry name" value="RNA POLYMERASE II HOLOENZYME COMPONENT SRB7"/>
    <property type="match status" value="1"/>
</dbReference>